<comment type="caution">
    <text evidence="2">The sequence shown here is derived from an EMBL/GenBank/DDBJ whole genome shotgun (WGS) entry which is preliminary data.</text>
</comment>
<proteinExistence type="predicted"/>
<feature type="region of interest" description="Disordered" evidence="1">
    <location>
        <begin position="1"/>
        <end position="28"/>
    </location>
</feature>
<dbReference type="EMBL" id="BKCJ011317355">
    <property type="protein sequence ID" value="GFD19805.1"/>
    <property type="molecule type" value="Genomic_DNA"/>
</dbReference>
<organism evidence="2">
    <name type="scientific">Tanacetum cinerariifolium</name>
    <name type="common">Dalmatian daisy</name>
    <name type="synonym">Chrysanthemum cinerariifolium</name>
    <dbReference type="NCBI Taxonomy" id="118510"/>
    <lineage>
        <taxon>Eukaryota</taxon>
        <taxon>Viridiplantae</taxon>
        <taxon>Streptophyta</taxon>
        <taxon>Embryophyta</taxon>
        <taxon>Tracheophyta</taxon>
        <taxon>Spermatophyta</taxon>
        <taxon>Magnoliopsida</taxon>
        <taxon>eudicotyledons</taxon>
        <taxon>Gunneridae</taxon>
        <taxon>Pentapetalae</taxon>
        <taxon>asterids</taxon>
        <taxon>campanulids</taxon>
        <taxon>Asterales</taxon>
        <taxon>Asteraceae</taxon>
        <taxon>Asteroideae</taxon>
        <taxon>Anthemideae</taxon>
        <taxon>Anthemidinae</taxon>
        <taxon>Tanacetum</taxon>
    </lineage>
</organism>
<protein>
    <submittedName>
        <fullName evidence="2">Uncharacterized protein</fullName>
    </submittedName>
</protein>
<evidence type="ECO:0000313" key="2">
    <source>
        <dbReference type="EMBL" id="GFD19805.1"/>
    </source>
</evidence>
<name>A0A699U9E4_TANCI</name>
<accession>A0A699U9E4</accession>
<gene>
    <name evidence="2" type="ORF">Tci_891774</name>
</gene>
<evidence type="ECO:0000256" key="1">
    <source>
        <dbReference type="SAM" id="MobiDB-lite"/>
    </source>
</evidence>
<reference evidence="2" key="1">
    <citation type="journal article" date="2019" name="Sci. Rep.">
        <title>Draft genome of Tanacetum cinerariifolium, the natural source of mosquito coil.</title>
        <authorList>
            <person name="Yamashiro T."/>
            <person name="Shiraishi A."/>
            <person name="Satake H."/>
            <person name="Nakayama K."/>
        </authorList>
    </citation>
    <scope>NUCLEOTIDE SEQUENCE</scope>
</reference>
<dbReference type="AlphaFoldDB" id="A0A699U9E4"/>
<feature type="compositionally biased region" description="Basic and acidic residues" evidence="1">
    <location>
        <begin position="1"/>
        <end position="16"/>
    </location>
</feature>
<sequence>MDGLVDDARKNEEAPPKKTPRKTGIWSGRKADSLKRNVDFSPDRLVYYFEREDLEEVEHENAYSKKS</sequence>